<accession>A0A1F6AGD1</accession>
<organism evidence="1 2">
    <name type="scientific">Candidatus Gottesmanbacteria bacterium RIFCSPLOWO2_01_FULL_43_11b</name>
    <dbReference type="NCBI Taxonomy" id="1798392"/>
    <lineage>
        <taxon>Bacteria</taxon>
        <taxon>Candidatus Gottesmaniibacteriota</taxon>
    </lineage>
</organism>
<dbReference type="EMBL" id="MFJV01000001">
    <property type="protein sequence ID" value="OGG23731.1"/>
    <property type="molecule type" value="Genomic_DNA"/>
</dbReference>
<comment type="caution">
    <text evidence="1">The sequence shown here is derived from an EMBL/GenBank/DDBJ whole genome shotgun (WGS) entry which is preliminary data.</text>
</comment>
<gene>
    <name evidence="1" type="ORF">A3A79_00800</name>
</gene>
<sequence length="179" mass="20112">MPKKEAIQLPSKLGNIAPSPELRISLEGAERCLAFFEKHQLIDYLKSINSHYLESKGEVKGPIKRIASAVPDQDQDISQQFGLDGSWGGIKTLLEWTKPDETITNKTIFLGLFYSHNTDYYQLYLSSSIGQRITTEEGISQTGSSFFRDFHLNPPSIQQGEIDDILMQFTSELIQAGIL</sequence>
<name>A0A1F6AGD1_9BACT</name>
<evidence type="ECO:0000313" key="1">
    <source>
        <dbReference type="EMBL" id="OGG23731.1"/>
    </source>
</evidence>
<protein>
    <submittedName>
        <fullName evidence="1">Uncharacterized protein</fullName>
    </submittedName>
</protein>
<dbReference type="AlphaFoldDB" id="A0A1F6AGD1"/>
<dbReference type="Proteomes" id="UP000178759">
    <property type="component" value="Unassembled WGS sequence"/>
</dbReference>
<reference evidence="1 2" key="1">
    <citation type="journal article" date="2016" name="Nat. Commun.">
        <title>Thousands of microbial genomes shed light on interconnected biogeochemical processes in an aquifer system.</title>
        <authorList>
            <person name="Anantharaman K."/>
            <person name="Brown C.T."/>
            <person name="Hug L.A."/>
            <person name="Sharon I."/>
            <person name="Castelle C.J."/>
            <person name="Probst A.J."/>
            <person name="Thomas B.C."/>
            <person name="Singh A."/>
            <person name="Wilkins M.J."/>
            <person name="Karaoz U."/>
            <person name="Brodie E.L."/>
            <person name="Williams K.H."/>
            <person name="Hubbard S.S."/>
            <person name="Banfield J.F."/>
        </authorList>
    </citation>
    <scope>NUCLEOTIDE SEQUENCE [LARGE SCALE GENOMIC DNA]</scope>
</reference>
<proteinExistence type="predicted"/>
<evidence type="ECO:0000313" key="2">
    <source>
        <dbReference type="Proteomes" id="UP000178759"/>
    </source>
</evidence>
<dbReference type="STRING" id="1798392.A3A79_00800"/>